<sequence length="572" mass="60808">MNRRPARLTSLGAASALLATSGVVYAATAADAAAPAAGGLSPNGANLTTYTSQQLTWDAALCPKEVRTLGKAAARTQCAKVVAPKDYSDPGKGDISLMVTRTTGQTPAAAPRYVFTNPGGPGGPAARFSVLVAALSPLGRNETVIGVDPRGTGESTPVSCAPARSRVTDDRQLSDADVRTLQTATRKMVDDCVAAHGDYLPYITTDNTARDQELVRRLLGTKTVDYYGVSAGTWLGARYATLFPEQVGRFVLDSNTDFTGTFQESFAYQPMGFQRRFGAQFVPWAARHDATYRLGSTPQEVQATFDRVRAAAGKGKLGYFTPNVIDNVMAQQMYSDRSFVTAAKFLGFLDEAADGDRTALYRAFMLLQGGSDSYPDNRESTTFMATTCNDTDWNKDPNSYVAAARSAGPKFPLTGYRQVVNPCAYWPYKATNTTVDLSKAPAIMMVNATVDPATPYEGAVKAHKASPNTVLLTVTDQGAHGAVLGSKNTCVTDAAYGFLTKGTALQGDAVCPGVPLPDDDKVYPVGPKVTGPRPDAAQPTPKPEEKKLPDLADTLIKLLEKFVGDILGGPHH</sequence>
<dbReference type="SUPFAM" id="SSF53474">
    <property type="entry name" value="alpha/beta-Hydrolases"/>
    <property type="match status" value="1"/>
</dbReference>
<proteinExistence type="inferred from homology"/>
<keyword evidence="2 5" id="KW-0732">Signal</keyword>
<dbReference type="PANTHER" id="PTHR43248:SF29">
    <property type="entry name" value="TRIPEPTIDYL AMINOPEPTIDASE"/>
    <property type="match status" value="1"/>
</dbReference>
<evidence type="ECO:0000259" key="6">
    <source>
        <dbReference type="Pfam" id="PF08386"/>
    </source>
</evidence>
<evidence type="ECO:0000256" key="2">
    <source>
        <dbReference type="ARBA" id="ARBA00022729"/>
    </source>
</evidence>
<name>A0A849AP78_9MICO</name>
<keyword evidence="3 7" id="KW-0378">Hydrolase</keyword>
<evidence type="ECO:0000256" key="1">
    <source>
        <dbReference type="ARBA" id="ARBA00010088"/>
    </source>
</evidence>
<dbReference type="InterPro" id="IPR013595">
    <property type="entry name" value="Pept_S33_TAP-like_C"/>
</dbReference>
<keyword evidence="8" id="KW-1185">Reference proteome</keyword>
<evidence type="ECO:0000256" key="3">
    <source>
        <dbReference type="ARBA" id="ARBA00022801"/>
    </source>
</evidence>
<dbReference type="Pfam" id="PF08386">
    <property type="entry name" value="Abhydrolase_4"/>
    <property type="match status" value="1"/>
</dbReference>
<evidence type="ECO:0000256" key="4">
    <source>
        <dbReference type="SAM" id="MobiDB-lite"/>
    </source>
</evidence>
<dbReference type="AlphaFoldDB" id="A0A849AP78"/>
<dbReference type="InterPro" id="IPR029058">
    <property type="entry name" value="AB_hydrolase_fold"/>
</dbReference>
<dbReference type="RefSeq" id="WP_171152546.1">
    <property type="nucleotide sequence ID" value="NZ_JABENB010000001.1"/>
</dbReference>
<comment type="caution">
    <text evidence="7">The sequence shown here is derived from an EMBL/GenBank/DDBJ whole genome shotgun (WGS) entry which is preliminary data.</text>
</comment>
<reference evidence="7 8" key="1">
    <citation type="submission" date="2020-05" db="EMBL/GenBank/DDBJ databases">
        <title>Flexivirga sp. ID2601S isolated from air conditioner.</title>
        <authorList>
            <person name="Kim D.H."/>
        </authorList>
    </citation>
    <scope>NUCLEOTIDE SEQUENCE [LARGE SCALE GENOMIC DNA]</scope>
    <source>
        <strain evidence="7 8">ID2601S</strain>
    </source>
</reference>
<feature type="chain" id="PRO_5032997967" evidence="5">
    <location>
        <begin position="27"/>
        <end position="572"/>
    </location>
</feature>
<feature type="domain" description="Peptidase S33 tripeptidyl aminopeptidase-like C-terminal" evidence="6">
    <location>
        <begin position="418"/>
        <end position="511"/>
    </location>
</feature>
<dbReference type="PANTHER" id="PTHR43248">
    <property type="entry name" value="2-SUCCINYL-6-HYDROXY-2,4-CYCLOHEXADIENE-1-CARBOXYLATE SYNTHASE"/>
    <property type="match status" value="1"/>
</dbReference>
<dbReference type="InterPro" id="IPR051601">
    <property type="entry name" value="Serine_prot/Carboxylest_S33"/>
</dbReference>
<dbReference type="Proteomes" id="UP000557772">
    <property type="component" value="Unassembled WGS sequence"/>
</dbReference>
<organism evidence="7 8">
    <name type="scientific">Flexivirga aerilata</name>
    <dbReference type="NCBI Taxonomy" id="1656889"/>
    <lineage>
        <taxon>Bacteria</taxon>
        <taxon>Bacillati</taxon>
        <taxon>Actinomycetota</taxon>
        <taxon>Actinomycetes</taxon>
        <taxon>Micrococcales</taxon>
        <taxon>Dermacoccaceae</taxon>
        <taxon>Flexivirga</taxon>
    </lineage>
</organism>
<protein>
    <submittedName>
        <fullName evidence="7">Alpha/beta hydrolase</fullName>
    </submittedName>
</protein>
<accession>A0A849AP78</accession>
<gene>
    <name evidence="7" type="ORF">HJ588_04780</name>
</gene>
<evidence type="ECO:0000313" key="7">
    <source>
        <dbReference type="EMBL" id="NNG38592.1"/>
    </source>
</evidence>
<dbReference type="GO" id="GO:0016787">
    <property type="term" value="F:hydrolase activity"/>
    <property type="evidence" value="ECO:0007669"/>
    <property type="project" value="UniProtKB-KW"/>
</dbReference>
<dbReference type="EMBL" id="JABENB010000001">
    <property type="protein sequence ID" value="NNG38592.1"/>
    <property type="molecule type" value="Genomic_DNA"/>
</dbReference>
<evidence type="ECO:0000313" key="8">
    <source>
        <dbReference type="Proteomes" id="UP000557772"/>
    </source>
</evidence>
<comment type="similarity">
    <text evidence="1">Belongs to the peptidase S33 family.</text>
</comment>
<feature type="region of interest" description="Disordered" evidence="4">
    <location>
        <begin position="522"/>
        <end position="549"/>
    </location>
</feature>
<feature type="signal peptide" evidence="5">
    <location>
        <begin position="1"/>
        <end position="26"/>
    </location>
</feature>
<dbReference type="Gene3D" id="3.40.50.1820">
    <property type="entry name" value="alpha/beta hydrolase"/>
    <property type="match status" value="1"/>
</dbReference>
<evidence type="ECO:0000256" key="5">
    <source>
        <dbReference type="SAM" id="SignalP"/>
    </source>
</evidence>